<keyword evidence="3" id="KW-0456">Lyase</keyword>
<evidence type="ECO:0000256" key="1">
    <source>
        <dbReference type="ARBA" id="ARBA00005568"/>
    </source>
</evidence>
<dbReference type="Proteomes" id="UP000076268">
    <property type="component" value="Unassembled WGS sequence"/>
</dbReference>
<evidence type="ECO:0000313" key="5">
    <source>
        <dbReference type="EMBL" id="KYZ75965.1"/>
    </source>
</evidence>
<sequence length="258" mass="28121">MNRNLQAFKQKLAKGEYVLGPFSKTSDPAFVEASGHAGFDFIILDLEHGPNNILSLQNLIRSAEIAGILPLVRVPFETPSDISRALDIGAAGVQIPQIDSKEQVEEVLKLTKFAPCGDRGVCRFVRAAGYSSADRQVYFRESNETLIILQLEGKKAIDNLEEIISVPGIDILFIGPYDLSQSLGVAGQVDHPLVIAEMEKICAKCKEKGVVVGTFTDTLAAVERWKKAGVQYLSYSVDVGLYYEACAQLVNSVAKIES</sequence>
<organism evidence="5 6">
    <name type="scientific">Anaerosporomusa subterranea</name>
    <dbReference type="NCBI Taxonomy" id="1794912"/>
    <lineage>
        <taxon>Bacteria</taxon>
        <taxon>Bacillati</taxon>
        <taxon>Bacillota</taxon>
        <taxon>Negativicutes</taxon>
        <taxon>Acetonemataceae</taxon>
        <taxon>Anaerosporomusa</taxon>
    </lineage>
</organism>
<gene>
    <name evidence="5" type="ORF">AXX12_05865</name>
</gene>
<evidence type="ECO:0000259" key="4">
    <source>
        <dbReference type="Pfam" id="PF03328"/>
    </source>
</evidence>
<dbReference type="AlphaFoldDB" id="A0A154BPZ7"/>
<dbReference type="SUPFAM" id="SSF51621">
    <property type="entry name" value="Phosphoenolpyruvate/pyruvate domain"/>
    <property type="match status" value="1"/>
</dbReference>
<protein>
    <submittedName>
        <fullName evidence="5">Aldolase</fullName>
    </submittedName>
</protein>
<dbReference type="PANTHER" id="PTHR30502:SF0">
    <property type="entry name" value="PHOSPHOENOLPYRUVATE CARBOXYLASE FAMILY PROTEIN"/>
    <property type="match status" value="1"/>
</dbReference>
<dbReference type="GO" id="GO:0046872">
    <property type="term" value="F:metal ion binding"/>
    <property type="evidence" value="ECO:0007669"/>
    <property type="project" value="UniProtKB-KW"/>
</dbReference>
<dbReference type="GO" id="GO:0005737">
    <property type="term" value="C:cytoplasm"/>
    <property type="evidence" value="ECO:0007669"/>
    <property type="project" value="TreeGrafter"/>
</dbReference>
<dbReference type="InterPro" id="IPR015813">
    <property type="entry name" value="Pyrv/PenolPyrv_kinase-like_dom"/>
</dbReference>
<dbReference type="PANTHER" id="PTHR30502">
    <property type="entry name" value="2-KETO-3-DEOXY-L-RHAMNONATE ALDOLASE"/>
    <property type="match status" value="1"/>
</dbReference>
<dbReference type="Pfam" id="PF03328">
    <property type="entry name" value="HpcH_HpaI"/>
    <property type="match status" value="1"/>
</dbReference>
<dbReference type="GO" id="GO:0016832">
    <property type="term" value="F:aldehyde-lyase activity"/>
    <property type="evidence" value="ECO:0007669"/>
    <property type="project" value="TreeGrafter"/>
</dbReference>
<dbReference type="OrthoDB" id="86160at2"/>
<dbReference type="STRING" id="1794912.AXX12_05865"/>
<feature type="domain" description="HpcH/HpaI aldolase/citrate lyase" evidence="4">
    <location>
        <begin position="22"/>
        <end position="243"/>
    </location>
</feature>
<evidence type="ECO:0000313" key="6">
    <source>
        <dbReference type="Proteomes" id="UP000076268"/>
    </source>
</evidence>
<dbReference type="EMBL" id="LSGP01000017">
    <property type="protein sequence ID" value="KYZ75965.1"/>
    <property type="molecule type" value="Genomic_DNA"/>
</dbReference>
<dbReference type="Gene3D" id="3.20.20.60">
    <property type="entry name" value="Phosphoenolpyruvate-binding domains"/>
    <property type="match status" value="1"/>
</dbReference>
<proteinExistence type="inferred from homology"/>
<name>A0A154BPZ7_ANASB</name>
<evidence type="ECO:0000256" key="3">
    <source>
        <dbReference type="ARBA" id="ARBA00023239"/>
    </source>
</evidence>
<dbReference type="InterPro" id="IPR005000">
    <property type="entry name" value="Aldolase/citrate-lyase_domain"/>
</dbReference>
<keyword evidence="2" id="KW-0479">Metal-binding</keyword>
<comment type="caution">
    <text evidence="5">The sequence shown here is derived from an EMBL/GenBank/DDBJ whole genome shotgun (WGS) entry which is preliminary data.</text>
</comment>
<keyword evidence="6" id="KW-1185">Reference proteome</keyword>
<accession>A0A154BPZ7</accession>
<dbReference type="InterPro" id="IPR050251">
    <property type="entry name" value="HpcH-HpaI_aldolase"/>
</dbReference>
<dbReference type="InterPro" id="IPR040442">
    <property type="entry name" value="Pyrv_kinase-like_dom_sf"/>
</dbReference>
<comment type="similarity">
    <text evidence="1">Belongs to the HpcH/HpaI aldolase family.</text>
</comment>
<reference evidence="5 6" key="1">
    <citation type="submission" date="2016-02" db="EMBL/GenBank/DDBJ databases">
        <title>Anaerosporomusa subterraneum gen. nov., sp. nov., a spore-forming obligate anaerobe isolated from saprolite.</title>
        <authorList>
            <person name="Choi J.K."/>
            <person name="Shah M."/>
            <person name="Yee N."/>
        </authorList>
    </citation>
    <scope>NUCLEOTIDE SEQUENCE [LARGE SCALE GENOMIC DNA]</scope>
    <source>
        <strain evidence="5 6">RU4</strain>
    </source>
</reference>
<evidence type="ECO:0000256" key="2">
    <source>
        <dbReference type="ARBA" id="ARBA00022723"/>
    </source>
</evidence>
<dbReference type="RefSeq" id="WP_066240581.1">
    <property type="nucleotide sequence ID" value="NZ_LSGP01000017.1"/>
</dbReference>